<organism evidence="3 4">
    <name type="scientific">Campylobacter avium LMG 24591</name>
    <dbReference type="NCBI Taxonomy" id="522484"/>
    <lineage>
        <taxon>Bacteria</taxon>
        <taxon>Pseudomonadati</taxon>
        <taxon>Campylobacterota</taxon>
        <taxon>Epsilonproteobacteria</taxon>
        <taxon>Campylobacterales</taxon>
        <taxon>Campylobacteraceae</taxon>
        <taxon>Campylobacter</taxon>
    </lineage>
</organism>
<dbReference type="KEGG" id="cavi:CAV_0555"/>
<reference evidence="3 4" key="1">
    <citation type="submission" date="2017-07" db="EMBL/GenBank/DDBJ databases">
        <title>Analysis of two Campylobacter avium genomes and identification of a novel hippuricase gene.</title>
        <authorList>
            <person name="Miller W.G."/>
            <person name="Chapman M.H."/>
            <person name="Yee E."/>
            <person name="Revez J."/>
            <person name="Bono J.L."/>
            <person name="Rossi M."/>
        </authorList>
    </citation>
    <scope>NUCLEOTIDE SEQUENCE [LARGE SCALE GENOMIC DNA]</scope>
    <source>
        <strain evidence="3 4">LMG 24591</strain>
    </source>
</reference>
<evidence type="ECO:0000313" key="4">
    <source>
        <dbReference type="Proteomes" id="UP000201169"/>
    </source>
</evidence>
<dbReference type="EMBL" id="CP022347">
    <property type="protein sequence ID" value="ASQ30222.1"/>
    <property type="molecule type" value="Genomic_DNA"/>
</dbReference>
<dbReference type="OrthoDB" id="5314349at2"/>
<protein>
    <recommendedName>
        <fullName evidence="5">Portal protein</fullName>
    </recommendedName>
</protein>
<gene>
    <name evidence="3" type="ORF">CAV_0555</name>
</gene>
<dbReference type="AlphaFoldDB" id="A0A222MX99"/>
<feature type="coiled-coil region" evidence="1">
    <location>
        <begin position="489"/>
        <end position="537"/>
    </location>
</feature>
<evidence type="ECO:0008006" key="5">
    <source>
        <dbReference type="Google" id="ProtNLM"/>
    </source>
</evidence>
<dbReference type="RefSeq" id="WP_094324992.1">
    <property type="nucleotide sequence ID" value="NZ_CP022347.1"/>
</dbReference>
<dbReference type="Proteomes" id="UP000201169">
    <property type="component" value="Chromosome"/>
</dbReference>
<proteinExistence type="predicted"/>
<keyword evidence="1" id="KW-0175">Coiled coil</keyword>
<evidence type="ECO:0000256" key="2">
    <source>
        <dbReference type="SAM" id="MobiDB-lite"/>
    </source>
</evidence>
<keyword evidence="4" id="KW-1185">Reference proteome</keyword>
<feature type="region of interest" description="Disordered" evidence="2">
    <location>
        <begin position="542"/>
        <end position="561"/>
    </location>
</feature>
<dbReference type="InterPro" id="IPR032427">
    <property type="entry name" value="P22_portal"/>
</dbReference>
<name>A0A222MX99_9BACT</name>
<evidence type="ECO:0000256" key="1">
    <source>
        <dbReference type="SAM" id="Coils"/>
    </source>
</evidence>
<evidence type="ECO:0000313" key="3">
    <source>
        <dbReference type="EMBL" id="ASQ30222.1"/>
    </source>
</evidence>
<accession>A0A222MX99</accession>
<sequence>MAVDLNYLQEIYKSDLEFNNTALNEYKEAVKYYHGNQLASNILSTILERGQSPVVENIYKMIINKILGYKAQSISEIRVSGRQESDAHLANLLNDLIKVFSHSDFYNKEIMKRDKELIFGLSVVELWIKEDEEANRYVDFKCLDTTSFLIDKFSRDFNAADARRFHKKLNMDYLQAQEIFKDKQVTHLSNPNTSDTRAIIYETWLLENGTWNRYFWQDSQILAYEISPLKTKKHPFVISKYQIDDENVWYGLFRDIRFMQDYINYAENKMGNMLGSFKALFESDAVDDTQEFIDSFGLDNSITKVKPGALKEGKLQVIQHHADIQALSQKANEKRSLAKILAGLNDEFLGVGNSRLSAEAIAHRRETGLMGLQDFLNKADDMDKLIFQKALDLMQHYFTKEQIFKIVDEDRHIRYFEINTNEKNAIKIGRFDLEYRSQLKMQGSEERFMYWSEMMKVIGNTQPDLISGLLPLILKDSDSPVALEVKKLLELKEKQARDLAQNSSEAQVQEMQIKLALEKEKAQIEETKAKAAKYTAQGLLAHEVSKDDNKQSMQKGGIDLR</sequence>
<dbReference type="Pfam" id="PF16510">
    <property type="entry name" value="P22_portal"/>
    <property type="match status" value="2"/>
</dbReference>